<dbReference type="AlphaFoldDB" id="A0A8J3N7Q1"/>
<evidence type="ECO:0000313" key="2">
    <source>
        <dbReference type="EMBL" id="GID09306.1"/>
    </source>
</evidence>
<dbReference type="InterPro" id="IPR016032">
    <property type="entry name" value="Sig_transdc_resp-reg_C-effctor"/>
</dbReference>
<sequence>MLSVLGVDAPEERVYRALVGHPAATLDELSVELGTDPAGLSRSLAMLEARGLVARSGGRFDRYVAAPPAVAIGALLNQHRAELRQVEVTLASLAETYRAAGGERALDDLIEVVSGVEAIRYRADQLQRGASGEVLLFAVPPFRAVTRAENAAAQDDALRRGVRYRIVVCRGLLEEPGTLDRCRGLVRSGSRIRVVEELPLNLLVADGTDALVPLADGAGTEGALLVHPSGVLDALVALFEAVWSTSLPLHLDPAEAADADEVPEQLDGLDIQAVDARILSLLLVGLTDRSVASQLGLSMRTVQRRVRHLMDLAGVQTRLQLGWYAARNGWV</sequence>
<dbReference type="RefSeq" id="WP_203654085.1">
    <property type="nucleotide sequence ID" value="NZ_BAAAZM010000016.1"/>
</dbReference>
<dbReference type="GO" id="GO:0006355">
    <property type="term" value="P:regulation of DNA-templated transcription"/>
    <property type="evidence" value="ECO:0007669"/>
    <property type="project" value="InterPro"/>
</dbReference>
<dbReference type="Pfam" id="PF01978">
    <property type="entry name" value="TrmB"/>
    <property type="match status" value="1"/>
</dbReference>
<comment type="caution">
    <text evidence="2">The sequence shown here is derived from an EMBL/GenBank/DDBJ whole genome shotgun (WGS) entry which is preliminary data.</text>
</comment>
<dbReference type="InterPro" id="IPR051797">
    <property type="entry name" value="TrmB-like"/>
</dbReference>
<dbReference type="Gene3D" id="1.10.10.10">
    <property type="entry name" value="Winged helix-like DNA-binding domain superfamily/Winged helix DNA-binding domain"/>
    <property type="match status" value="2"/>
</dbReference>
<dbReference type="InterPro" id="IPR036390">
    <property type="entry name" value="WH_DNA-bd_sf"/>
</dbReference>
<organism evidence="2 3">
    <name type="scientific">Actinocatenispora rupis</name>
    <dbReference type="NCBI Taxonomy" id="519421"/>
    <lineage>
        <taxon>Bacteria</taxon>
        <taxon>Bacillati</taxon>
        <taxon>Actinomycetota</taxon>
        <taxon>Actinomycetes</taxon>
        <taxon>Micromonosporales</taxon>
        <taxon>Micromonosporaceae</taxon>
        <taxon>Actinocatenispora</taxon>
    </lineage>
</organism>
<accession>A0A8J3N7Q1</accession>
<evidence type="ECO:0000259" key="1">
    <source>
        <dbReference type="SMART" id="SM00421"/>
    </source>
</evidence>
<protein>
    <recommendedName>
        <fullName evidence="1">HTH luxR-type domain-containing protein</fullName>
    </recommendedName>
</protein>
<feature type="domain" description="HTH luxR-type" evidence="1">
    <location>
        <begin position="271"/>
        <end position="325"/>
    </location>
</feature>
<dbReference type="PANTHER" id="PTHR34293:SF1">
    <property type="entry name" value="HTH-TYPE TRANSCRIPTIONAL REGULATOR TRMBL2"/>
    <property type="match status" value="1"/>
</dbReference>
<dbReference type="SUPFAM" id="SSF46894">
    <property type="entry name" value="C-terminal effector domain of the bipartite response regulators"/>
    <property type="match status" value="1"/>
</dbReference>
<name>A0A8J3N7Q1_9ACTN</name>
<dbReference type="InterPro" id="IPR002831">
    <property type="entry name" value="Tscrpt_reg_TrmB_N"/>
</dbReference>
<dbReference type="InterPro" id="IPR000792">
    <property type="entry name" value="Tscrpt_reg_LuxR_C"/>
</dbReference>
<dbReference type="SUPFAM" id="SSF46785">
    <property type="entry name" value="Winged helix' DNA-binding domain"/>
    <property type="match status" value="1"/>
</dbReference>
<dbReference type="GO" id="GO:0003677">
    <property type="term" value="F:DNA binding"/>
    <property type="evidence" value="ECO:0007669"/>
    <property type="project" value="InterPro"/>
</dbReference>
<dbReference type="InterPro" id="IPR036388">
    <property type="entry name" value="WH-like_DNA-bd_sf"/>
</dbReference>
<proteinExistence type="predicted"/>
<dbReference type="Proteomes" id="UP000612808">
    <property type="component" value="Unassembled WGS sequence"/>
</dbReference>
<reference evidence="2" key="1">
    <citation type="submission" date="2021-01" db="EMBL/GenBank/DDBJ databases">
        <title>Whole genome shotgun sequence of Actinocatenispora rupis NBRC 107355.</title>
        <authorList>
            <person name="Komaki H."/>
            <person name="Tamura T."/>
        </authorList>
    </citation>
    <scope>NUCLEOTIDE SEQUENCE</scope>
    <source>
        <strain evidence="2">NBRC 107355</strain>
    </source>
</reference>
<evidence type="ECO:0000313" key="3">
    <source>
        <dbReference type="Proteomes" id="UP000612808"/>
    </source>
</evidence>
<keyword evidence="3" id="KW-1185">Reference proteome</keyword>
<dbReference type="EMBL" id="BOMB01000001">
    <property type="protein sequence ID" value="GID09306.1"/>
    <property type="molecule type" value="Genomic_DNA"/>
</dbReference>
<dbReference type="PANTHER" id="PTHR34293">
    <property type="entry name" value="HTH-TYPE TRANSCRIPTIONAL REGULATOR TRMBL2"/>
    <property type="match status" value="1"/>
</dbReference>
<gene>
    <name evidence="2" type="ORF">Aru02nite_01950</name>
</gene>
<dbReference type="SMART" id="SM00421">
    <property type="entry name" value="HTH_LUXR"/>
    <property type="match status" value="1"/>
</dbReference>